<dbReference type="EMBL" id="BAAAUV010000020">
    <property type="protein sequence ID" value="GAA3229968.1"/>
    <property type="molecule type" value="Genomic_DNA"/>
</dbReference>
<sequence length="65" mass="6713">MKHPGAIVLAIILTLGGSFVLTTDRPSLAAPLGYCAGAQRAPASEARRVRVAAVAEARGLPGRCW</sequence>
<keyword evidence="2" id="KW-1185">Reference proteome</keyword>
<reference evidence="2" key="1">
    <citation type="journal article" date="2019" name="Int. J. Syst. Evol. Microbiol.">
        <title>The Global Catalogue of Microorganisms (GCM) 10K type strain sequencing project: providing services to taxonomists for standard genome sequencing and annotation.</title>
        <authorList>
            <consortium name="The Broad Institute Genomics Platform"/>
            <consortium name="The Broad Institute Genome Sequencing Center for Infectious Disease"/>
            <person name="Wu L."/>
            <person name="Ma J."/>
        </authorList>
    </citation>
    <scope>NUCLEOTIDE SEQUENCE [LARGE SCALE GENOMIC DNA]</scope>
    <source>
        <strain evidence="2">JCM 9377</strain>
    </source>
</reference>
<gene>
    <name evidence="1" type="ORF">GCM10010468_60160</name>
</gene>
<dbReference type="RefSeq" id="WP_344835118.1">
    <property type="nucleotide sequence ID" value="NZ_BAAAUV010000020.1"/>
</dbReference>
<organism evidence="1 2">
    <name type="scientific">Actinocorallia longicatena</name>
    <dbReference type="NCBI Taxonomy" id="111803"/>
    <lineage>
        <taxon>Bacteria</taxon>
        <taxon>Bacillati</taxon>
        <taxon>Actinomycetota</taxon>
        <taxon>Actinomycetes</taxon>
        <taxon>Streptosporangiales</taxon>
        <taxon>Thermomonosporaceae</taxon>
        <taxon>Actinocorallia</taxon>
    </lineage>
</organism>
<evidence type="ECO:0000313" key="1">
    <source>
        <dbReference type="EMBL" id="GAA3229968.1"/>
    </source>
</evidence>
<name>A0ABP6QGY8_9ACTN</name>
<accession>A0ABP6QGY8</accession>
<proteinExistence type="predicted"/>
<protein>
    <recommendedName>
        <fullName evidence="3">Secreted protein</fullName>
    </recommendedName>
</protein>
<dbReference type="Proteomes" id="UP001501237">
    <property type="component" value="Unassembled WGS sequence"/>
</dbReference>
<evidence type="ECO:0000313" key="2">
    <source>
        <dbReference type="Proteomes" id="UP001501237"/>
    </source>
</evidence>
<comment type="caution">
    <text evidence="1">The sequence shown here is derived from an EMBL/GenBank/DDBJ whole genome shotgun (WGS) entry which is preliminary data.</text>
</comment>
<evidence type="ECO:0008006" key="3">
    <source>
        <dbReference type="Google" id="ProtNLM"/>
    </source>
</evidence>